<keyword evidence="7" id="KW-1185">Reference proteome</keyword>
<organism evidence="6 7">
    <name type="scientific">Cellulosimicrobium funkei</name>
    <dbReference type="NCBI Taxonomy" id="264251"/>
    <lineage>
        <taxon>Bacteria</taxon>
        <taxon>Bacillati</taxon>
        <taxon>Actinomycetota</taxon>
        <taxon>Actinomycetes</taxon>
        <taxon>Micrococcales</taxon>
        <taxon>Promicromonosporaceae</taxon>
        <taxon>Cellulosimicrobium</taxon>
    </lineage>
</organism>
<reference evidence="6 7" key="1">
    <citation type="submission" date="2019-03" db="EMBL/GenBank/DDBJ databases">
        <title>Cellulosimicrobium funkei JCM14302 Assembly.</title>
        <authorList>
            <person name="Dou T."/>
        </authorList>
    </citation>
    <scope>NUCLEOTIDE SEQUENCE [LARGE SCALE GENOMIC DNA]</scope>
    <source>
        <strain evidence="6 7">JCM 14302</strain>
    </source>
</reference>
<evidence type="ECO:0000313" key="7">
    <source>
        <dbReference type="Proteomes" id="UP000298003"/>
    </source>
</evidence>
<dbReference type="PROSITE" id="PS50949">
    <property type="entry name" value="HTH_GNTR"/>
    <property type="match status" value="1"/>
</dbReference>
<dbReference type="SMART" id="SM00345">
    <property type="entry name" value="HTH_GNTR"/>
    <property type="match status" value="1"/>
</dbReference>
<gene>
    <name evidence="6" type="ORF">E1O70_00295</name>
</gene>
<dbReference type="GO" id="GO:0003677">
    <property type="term" value="F:DNA binding"/>
    <property type="evidence" value="ECO:0007669"/>
    <property type="project" value="UniProtKB-KW"/>
</dbReference>
<evidence type="ECO:0000256" key="1">
    <source>
        <dbReference type="ARBA" id="ARBA00023015"/>
    </source>
</evidence>
<evidence type="ECO:0000259" key="5">
    <source>
        <dbReference type="PROSITE" id="PS50949"/>
    </source>
</evidence>
<keyword evidence="1" id="KW-0805">Transcription regulation</keyword>
<dbReference type="InterPro" id="IPR000524">
    <property type="entry name" value="Tscrpt_reg_HTH_GntR"/>
</dbReference>
<dbReference type="Proteomes" id="UP000298003">
    <property type="component" value="Unassembled WGS sequence"/>
</dbReference>
<accession>A0A4Y8R8I3</accession>
<dbReference type="SUPFAM" id="SSF46785">
    <property type="entry name" value="Winged helix' DNA-binding domain"/>
    <property type="match status" value="1"/>
</dbReference>
<dbReference type="InterPro" id="IPR036390">
    <property type="entry name" value="WH_DNA-bd_sf"/>
</dbReference>
<feature type="region of interest" description="Disordered" evidence="4">
    <location>
        <begin position="196"/>
        <end position="222"/>
    </location>
</feature>
<dbReference type="Gene3D" id="1.10.10.10">
    <property type="entry name" value="Winged helix-like DNA-binding domain superfamily/Winged helix DNA-binding domain"/>
    <property type="match status" value="1"/>
</dbReference>
<keyword evidence="2" id="KW-0238">DNA-binding</keyword>
<evidence type="ECO:0000256" key="4">
    <source>
        <dbReference type="SAM" id="MobiDB-lite"/>
    </source>
</evidence>
<dbReference type="InterPro" id="IPR036388">
    <property type="entry name" value="WH-like_DNA-bd_sf"/>
</dbReference>
<sequence>MTMARRAGPLAEQLAHHLRERLLQGDPRGGERVSELGVANEYGVARPTAKAALDILVMEGLVAREPYAALRVTTVEARDVPEILVLLEVAERLAVARILRDGPDLRGVRDTARTAPDRVLESVVETAASTRLARTHRQGTLELALALSRRTPFADPGAPDLRVLAERLADALFRLDAEDAHQTLAELHDARRAACTASRATAPAPTPSEPVTARADDSAPAR</sequence>
<dbReference type="GO" id="GO:0003700">
    <property type="term" value="F:DNA-binding transcription factor activity"/>
    <property type="evidence" value="ECO:0007669"/>
    <property type="project" value="InterPro"/>
</dbReference>
<comment type="caution">
    <text evidence="6">The sequence shown here is derived from an EMBL/GenBank/DDBJ whole genome shotgun (WGS) entry which is preliminary data.</text>
</comment>
<feature type="domain" description="HTH gntR-type" evidence="5">
    <location>
        <begin position="8"/>
        <end position="75"/>
    </location>
</feature>
<dbReference type="EMBL" id="SOZH01000001">
    <property type="protein sequence ID" value="TFF17545.1"/>
    <property type="molecule type" value="Genomic_DNA"/>
</dbReference>
<dbReference type="AlphaFoldDB" id="A0A4Y8R8I3"/>
<proteinExistence type="predicted"/>
<evidence type="ECO:0000256" key="3">
    <source>
        <dbReference type="ARBA" id="ARBA00023163"/>
    </source>
</evidence>
<evidence type="ECO:0000256" key="2">
    <source>
        <dbReference type="ARBA" id="ARBA00023125"/>
    </source>
</evidence>
<keyword evidence="3" id="KW-0804">Transcription</keyword>
<dbReference type="Pfam" id="PF00392">
    <property type="entry name" value="GntR"/>
    <property type="match status" value="1"/>
</dbReference>
<name>A0A4Y8R8I3_9MICO</name>
<evidence type="ECO:0000313" key="6">
    <source>
        <dbReference type="EMBL" id="TFF17545.1"/>
    </source>
</evidence>
<protein>
    <submittedName>
        <fullName evidence="6">GntR family transcriptional regulator</fullName>
    </submittedName>
</protein>